<evidence type="ECO:0000313" key="8">
    <source>
        <dbReference type="EMBL" id="OHA68074.1"/>
    </source>
</evidence>
<accession>A0A1G2R5F8</accession>
<dbReference type="EMBL" id="MHTX01000023">
    <property type="protein sequence ID" value="OHA68074.1"/>
    <property type="molecule type" value="Genomic_DNA"/>
</dbReference>
<evidence type="ECO:0000256" key="4">
    <source>
        <dbReference type="ARBA" id="ARBA00022980"/>
    </source>
</evidence>
<dbReference type="PROSITE" id="PS01169">
    <property type="entry name" value="RIBOSOMAL_L21"/>
    <property type="match status" value="1"/>
</dbReference>
<comment type="function">
    <text evidence="6 7">This protein binds to 23S rRNA in the presence of protein L20.</text>
</comment>
<evidence type="ECO:0000256" key="3">
    <source>
        <dbReference type="ARBA" id="ARBA00022884"/>
    </source>
</evidence>
<gene>
    <name evidence="6" type="primary">rplU</name>
    <name evidence="8" type="ORF">A3D59_04280</name>
</gene>
<dbReference type="HAMAP" id="MF_01363">
    <property type="entry name" value="Ribosomal_bL21"/>
    <property type="match status" value="1"/>
</dbReference>
<dbReference type="GO" id="GO:0019843">
    <property type="term" value="F:rRNA binding"/>
    <property type="evidence" value="ECO:0007669"/>
    <property type="project" value="UniProtKB-UniRule"/>
</dbReference>
<evidence type="ECO:0000256" key="6">
    <source>
        <dbReference type="HAMAP-Rule" id="MF_01363"/>
    </source>
</evidence>
<dbReference type="InterPro" id="IPR001787">
    <property type="entry name" value="Ribosomal_bL21"/>
</dbReference>
<dbReference type="InterPro" id="IPR018258">
    <property type="entry name" value="Ribosomal_bL21_CS"/>
</dbReference>
<proteinExistence type="inferred from homology"/>
<dbReference type="InterPro" id="IPR028909">
    <property type="entry name" value="bL21-like"/>
</dbReference>
<dbReference type="SUPFAM" id="SSF141091">
    <property type="entry name" value="L21p-like"/>
    <property type="match status" value="1"/>
</dbReference>
<dbReference type="Proteomes" id="UP000179258">
    <property type="component" value="Unassembled WGS sequence"/>
</dbReference>
<dbReference type="PANTHER" id="PTHR21349:SF0">
    <property type="entry name" value="LARGE RIBOSOMAL SUBUNIT PROTEIN BL21M"/>
    <property type="match status" value="1"/>
</dbReference>
<comment type="caution">
    <text evidence="8">The sequence shown here is derived from an EMBL/GenBank/DDBJ whole genome shotgun (WGS) entry which is preliminary data.</text>
</comment>
<evidence type="ECO:0000256" key="7">
    <source>
        <dbReference type="RuleBase" id="RU000562"/>
    </source>
</evidence>
<evidence type="ECO:0000313" key="9">
    <source>
        <dbReference type="Proteomes" id="UP000179258"/>
    </source>
</evidence>
<dbReference type="GO" id="GO:1990904">
    <property type="term" value="C:ribonucleoprotein complex"/>
    <property type="evidence" value="ECO:0007669"/>
    <property type="project" value="UniProtKB-KW"/>
</dbReference>
<organism evidence="8 9">
    <name type="scientific">Candidatus Wildermuthbacteria bacterium RIFCSPHIGHO2_02_FULL_47_17</name>
    <dbReference type="NCBI Taxonomy" id="1802452"/>
    <lineage>
        <taxon>Bacteria</taxon>
        <taxon>Candidatus Wildermuthiibacteriota</taxon>
    </lineage>
</organism>
<keyword evidence="4 6" id="KW-0689">Ribosomal protein</keyword>
<sequence length="102" mass="11388">MLAVIKTGGKQYIVSPGQKIRIEKLDVAEGKEVVLSEVLVLEKQNKVEIGAPLVEGAKVTGKVLRQGKGKKVIVFKYKSKTRYKKRKGHRQPFTEVEITKIA</sequence>
<name>A0A1G2R5F8_9BACT</name>
<dbReference type="GO" id="GO:0003735">
    <property type="term" value="F:structural constituent of ribosome"/>
    <property type="evidence" value="ECO:0007669"/>
    <property type="project" value="InterPro"/>
</dbReference>
<dbReference type="GO" id="GO:0005737">
    <property type="term" value="C:cytoplasm"/>
    <property type="evidence" value="ECO:0007669"/>
    <property type="project" value="UniProtKB-ARBA"/>
</dbReference>
<dbReference type="GO" id="GO:0006412">
    <property type="term" value="P:translation"/>
    <property type="evidence" value="ECO:0007669"/>
    <property type="project" value="UniProtKB-UniRule"/>
</dbReference>
<protein>
    <recommendedName>
        <fullName evidence="6">Large ribosomal subunit protein bL21</fullName>
    </recommendedName>
</protein>
<comment type="similarity">
    <text evidence="1 6 7">Belongs to the bacterial ribosomal protein bL21 family.</text>
</comment>
<comment type="subunit">
    <text evidence="6">Part of the 50S ribosomal subunit. Contacts protein L20.</text>
</comment>
<keyword evidence="2 6" id="KW-0699">rRNA-binding</keyword>
<dbReference type="PANTHER" id="PTHR21349">
    <property type="entry name" value="50S RIBOSOMAL PROTEIN L21"/>
    <property type="match status" value="1"/>
</dbReference>
<evidence type="ECO:0000256" key="5">
    <source>
        <dbReference type="ARBA" id="ARBA00023274"/>
    </source>
</evidence>
<dbReference type="NCBIfam" id="TIGR00061">
    <property type="entry name" value="L21"/>
    <property type="match status" value="1"/>
</dbReference>
<dbReference type="Pfam" id="PF00829">
    <property type="entry name" value="Ribosomal_L21p"/>
    <property type="match status" value="1"/>
</dbReference>
<evidence type="ECO:0000256" key="2">
    <source>
        <dbReference type="ARBA" id="ARBA00022730"/>
    </source>
</evidence>
<dbReference type="GO" id="GO:0005840">
    <property type="term" value="C:ribosome"/>
    <property type="evidence" value="ECO:0007669"/>
    <property type="project" value="UniProtKB-KW"/>
</dbReference>
<keyword evidence="3 6" id="KW-0694">RNA-binding</keyword>
<dbReference type="InterPro" id="IPR036164">
    <property type="entry name" value="bL21-like_sf"/>
</dbReference>
<dbReference type="AlphaFoldDB" id="A0A1G2R5F8"/>
<keyword evidence="5 6" id="KW-0687">Ribonucleoprotein</keyword>
<reference evidence="8 9" key="1">
    <citation type="journal article" date="2016" name="Nat. Commun.">
        <title>Thousands of microbial genomes shed light on interconnected biogeochemical processes in an aquifer system.</title>
        <authorList>
            <person name="Anantharaman K."/>
            <person name="Brown C.T."/>
            <person name="Hug L.A."/>
            <person name="Sharon I."/>
            <person name="Castelle C.J."/>
            <person name="Probst A.J."/>
            <person name="Thomas B.C."/>
            <person name="Singh A."/>
            <person name="Wilkins M.J."/>
            <person name="Karaoz U."/>
            <person name="Brodie E.L."/>
            <person name="Williams K.H."/>
            <person name="Hubbard S.S."/>
            <person name="Banfield J.F."/>
        </authorList>
    </citation>
    <scope>NUCLEOTIDE SEQUENCE [LARGE SCALE GENOMIC DNA]</scope>
</reference>
<evidence type="ECO:0000256" key="1">
    <source>
        <dbReference type="ARBA" id="ARBA00008563"/>
    </source>
</evidence>